<feature type="compositionally biased region" description="Basic and acidic residues" evidence="2">
    <location>
        <begin position="703"/>
        <end position="716"/>
    </location>
</feature>
<evidence type="ECO:0000313" key="4">
    <source>
        <dbReference type="EMBL" id="RRJ16065.1"/>
    </source>
</evidence>
<evidence type="ECO:0000256" key="3">
    <source>
        <dbReference type="SAM" id="Phobius"/>
    </source>
</evidence>
<dbReference type="AlphaFoldDB" id="A0A3P3Q4K4"/>
<comment type="caution">
    <text evidence="4">The sequence shown here is derived from an EMBL/GenBank/DDBJ whole genome shotgun (WGS) entry which is preliminary data.</text>
</comment>
<keyword evidence="3" id="KW-0472">Membrane</keyword>
<proteinExistence type="predicted"/>
<dbReference type="EMBL" id="RRCM01000001">
    <property type="protein sequence ID" value="RRJ16065.1"/>
    <property type="molecule type" value="Genomic_DNA"/>
</dbReference>
<feature type="coiled-coil region" evidence="1">
    <location>
        <begin position="472"/>
        <end position="506"/>
    </location>
</feature>
<keyword evidence="3" id="KW-1133">Transmembrane helix</keyword>
<name>A0A3P3Q4K4_9FIRM</name>
<reference evidence="4 5" key="1">
    <citation type="submission" date="2018-11" db="EMBL/GenBank/DDBJ databases">
        <title>Genome sequencing of Lachnoanaerobaculum orale DSM 24553T.</title>
        <authorList>
            <person name="Kook J.-K."/>
            <person name="Park S.-N."/>
            <person name="Lim Y.K."/>
        </authorList>
    </citation>
    <scope>NUCLEOTIDE SEQUENCE [LARGE SCALE GENOMIC DNA]</scope>
    <source>
        <strain evidence="4 5">DSM 24553</strain>
    </source>
</reference>
<keyword evidence="5" id="KW-1185">Reference proteome</keyword>
<keyword evidence="1" id="KW-0175">Coiled coil</keyword>
<gene>
    <name evidence="4" type="ORF">EHW90_03350</name>
</gene>
<evidence type="ECO:0000256" key="1">
    <source>
        <dbReference type="SAM" id="Coils"/>
    </source>
</evidence>
<dbReference type="RefSeq" id="WP_124951216.1">
    <property type="nucleotide sequence ID" value="NZ_RRCM01000001.1"/>
</dbReference>
<dbReference type="Proteomes" id="UP000276982">
    <property type="component" value="Unassembled WGS sequence"/>
</dbReference>
<evidence type="ECO:0000313" key="5">
    <source>
        <dbReference type="Proteomes" id="UP000276982"/>
    </source>
</evidence>
<dbReference type="InterPro" id="IPR043756">
    <property type="entry name" value="DUF5702"/>
</dbReference>
<accession>A0A3P3Q4K4</accession>
<protein>
    <submittedName>
        <fullName evidence="4">Uncharacterized protein</fullName>
    </submittedName>
</protein>
<sequence length="1280" mass="143469">MKIFYNKHGSLTVFMSLILTAVMIFTTVLIDGGRIILARNVVSGAGDMALNAGLTYYNSVLQDTYGLFAISKDMDDLKENLEVYFEATLKSSGLHDQGLVKELVDIALSGSNGDEISDIMKMKLADGGFEVSQAAGANLSNANILRAQVLDYMKYRAPAVIGYGFLEKMNILKSLPAQQKALEDKKDYEKKLKDIQNLCLEIYKLSREYEDYLIETDAPTWKFKTPFEIKEQVYRDGDRNFLHATRDAIAYVQVEKLKELGTDKYWRYDDKNDDNPLGDSLELSKQYFASDIAQLSADFYAVYSPSVHNDQHSARILDKSSLEYNRFKDYVTYYKKYDEEKEKFHRVNKNYRLREKKHNELIDGFEKQLAELDEDDDGSSIIDAENEENQKWTELYNWYWDDFVGDWSANGVKEAIPAEYGTVTAYQAGPVPFGPNYNVNNLRDKYLKDLKADIKILAIPPMRKARDYYVWFGGLKEKAEGIKEKLEELKSASEELQKIADNWNIDINNMAESGVKNDMHQDYSTKTKAVIEGYVDQMINTFKYSIDYSNKVITNLQQFNYAGITPATSGESDDQWIDRIISYVSNLTNEDNLTTTEEVVSKQEALHTLGAYIPTEDSSLLFMGFESNIPEKIKKVVETKENAKGYKVVDSEFEYKDPKLRNFLGVECYDVDSTLGGTTGTDGKYYVDPLFAFLEKNSMATKPEGDSEKKSQRDNMIKGSGIDNTPEPVEISGAQIANVMNTSAQAAQIMDANSAESLQNGGADKLADNALKTSKEAISGFDKIGDILVGGRDKLYLMAYTTTMFSCYTTNREEGGGKNEKTLSGVPFSEKNNEAYRAEQEYILLGNPDLKANVNGVKARIFGVRFLLNAIYAYTSDSELRNETFAMATAIAGWTGFGVPIVQNVLLLASALTESVLDVNDLVSGKTVALYKNPSVWRARYARGIVQAAAKTAANTLYKKMNEYTDDAKEEFDETLDKYVDNMVDTSTDTIITSIQTPIQEKILWCTAQVGDARDGLEDRLKTALKESFDKMQADLEAEVATGGLVAQAKLKAFKVINTDESRNKLVETVMQTAGIDKDNVNQLTDSINNSIELFFKGKKQKLEDAIHSIIDRSQLKDKLKNGVGSALDAANSSAQEAINNKINEFNKEFEGAGGDALAIGDGNNKLELNGFDKTKASTFEMSYRDYLMVFLSIQYLIDEQSVICRMGNLIQTNASKEGSLYYAGEGFSMQNATVLLQVKADTQIKPVFMNLKAFNNNNEKFMLDGQFGYPINYKGVLGY</sequence>
<feature type="transmembrane region" description="Helical" evidence="3">
    <location>
        <begin position="12"/>
        <end position="30"/>
    </location>
</feature>
<dbReference type="Pfam" id="PF18960">
    <property type="entry name" value="DUF5702"/>
    <property type="match status" value="1"/>
</dbReference>
<feature type="region of interest" description="Disordered" evidence="2">
    <location>
        <begin position="701"/>
        <end position="728"/>
    </location>
</feature>
<keyword evidence="3" id="KW-0812">Transmembrane</keyword>
<evidence type="ECO:0000256" key="2">
    <source>
        <dbReference type="SAM" id="MobiDB-lite"/>
    </source>
</evidence>
<organism evidence="4 5">
    <name type="scientific">Lachnoanaerobaculum orale</name>
    <dbReference type="NCBI Taxonomy" id="979627"/>
    <lineage>
        <taxon>Bacteria</taxon>
        <taxon>Bacillati</taxon>
        <taxon>Bacillota</taxon>
        <taxon>Clostridia</taxon>
        <taxon>Lachnospirales</taxon>
        <taxon>Lachnospiraceae</taxon>
        <taxon>Lachnoanaerobaculum</taxon>
    </lineage>
</organism>